<feature type="active site" description="Nucleophile" evidence="9">
    <location>
        <position position="297"/>
    </location>
</feature>
<dbReference type="SUPFAM" id="SSF51445">
    <property type="entry name" value="(Trans)glycosidases"/>
    <property type="match status" value="1"/>
</dbReference>
<organism evidence="15 16">
    <name type="scientific">Paenibacillus antarcticus</name>
    <dbReference type="NCBI Taxonomy" id="253703"/>
    <lineage>
        <taxon>Bacteria</taxon>
        <taxon>Bacillati</taxon>
        <taxon>Bacillota</taxon>
        <taxon>Bacilli</taxon>
        <taxon>Bacillales</taxon>
        <taxon>Paenibacillaceae</taxon>
        <taxon>Paenibacillus</taxon>
    </lineage>
</organism>
<dbReference type="EMBL" id="LVJI01000035">
    <property type="protein sequence ID" value="OAB42623.1"/>
    <property type="molecule type" value="Genomic_DNA"/>
</dbReference>
<evidence type="ECO:0000256" key="5">
    <source>
        <dbReference type="ARBA" id="ARBA00022801"/>
    </source>
</evidence>
<comment type="catalytic activity">
    <reaction evidence="1 8">
        <text>Hydrolysis of terminal non-reducing beta-D-galactose residues in beta-D-galactosides.</text>
        <dbReference type="EC" id="3.2.1.23"/>
    </reaction>
</comment>
<evidence type="ECO:0000259" key="12">
    <source>
        <dbReference type="Pfam" id="PF02449"/>
    </source>
</evidence>
<evidence type="ECO:0000259" key="14">
    <source>
        <dbReference type="Pfam" id="PF08533"/>
    </source>
</evidence>
<dbReference type="Pfam" id="PF02449">
    <property type="entry name" value="Glyco_hydro_42"/>
    <property type="match status" value="1"/>
</dbReference>
<evidence type="ECO:0000256" key="4">
    <source>
        <dbReference type="ARBA" id="ARBA00022723"/>
    </source>
</evidence>
<dbReference type="InterPro" id="IPR013529">
    <property type="entry name" value="Glyco_hydro_42_N"/>
</dbReference>
<evidence type="ECO:0000256" key="6">
    <source>
        <dbReference type="ARBA" id="ARBA00022833"/>
    </source>
</evidence>
<dbReference type="InterPro" id="IPR013739">
    <property type="entry name" value="Beta_galactosidase_C"/>
</dbReference>
<name>A0A162MDL5_9BACL</name>
<evidence type="ECO:0000256" key="7">
    <source>
        <dbReference type="ARBA" id="ARBA00023295"/>
    </source>
</evidence>
<dbReference type="PIRSF" id="PIRSF001084">
    <property type="entry name" value="B-galactosidase"/>
    <property type="match status" value="1"/>
</dbReference>
<feature type="active site" description="Proton donor" evidence="9">
    <location>
        <position position="142"/>
    </location>
</feature>
<evidence type="ECO:0000313" key="15">
    <source>
        <dbReference type="EMBL" id="OAB42623.1"/>
    </source>
</evidence>
<evidence type="ECO:0000256" key="1">
    <source>
        <dbReference type="ARBA" id="ARBA00001412"/>
    </source>
</evidence>
<keyword evidence="6 11" id="KW-0862">Zinc</keyword>
<evidence type="ECO:0000313" key="16">
    <source>
        <dbReference type="Proteomes" id="UP000077355"/>
    </source>
</evidence>
<protein>
    <recommendedName>
        <fullName evidence="3 8">Beta-galactosidase</fullName>
        <shortName evidence="8">Beta-gal</shortName>
        <ecNumber evidence="3 8">3.2.1.23</ecNumber>
    </recommendedName>
</protein>
<dbReference type="InterPro" id="IPR029062">
    <property type="entry name" value="Class_I_gatase-like"/>
</dbReference>
<dbReference type="GO" id="GO:0009341">
    <property type="term" value="C:beta-galactosidase complex"/>
    <property type="evidence" value="ECO:0007669"/>
    <property type="project" value="InterPro"/>
</dbReference>
<evidence type="ECO:0000256" key="3">
    <source>
        <dbReference type="ARBA" id="ARBA00012756"/>
    </source>
</evidence>
<dbReference type="Gene3D" id="2.60.40.1180">
    <property type="entry name" value="Golgi alpha-mannosidase II"/>
    <property type="match status" value="1"/>
</dbReference>
<feature type="binding site" evidence="11">
    <location>
        <position position="154"/>
    </location>
    <ligand>
        <name>Zn(2+)</name>
        <dbReference type="ChEBI" id="CHEBI:29105"/>
    </ligand>
</feature>
<feature type="binding site" evidence="11">
    <location>
        <position position="149"/>
    </location>
    <ligand>
        <name>Zn(2+)</name>
        <dbReference type="ChEBI" id="CHEBI:29105"/>
    </ligand>
</feature>
<feature type="binding site" evidence="10">
    <location>
        <position position="103"/>
    </location>
    <ligand>
        <name>substrate</name>
    </ligand>
</feature>
<evidence type="ECO:0000256" key="8">
    <source>
        <dbReference type="PIRNR" id="PIRNR001084"/>
    </source>
</evidence>
<feature type="domain" description="Glycoside hydrolase family 42 N-terminal" evidence="12">
    <location>
        <begin position="6"/>
        <end position="374"/>
    </location>
</feature>
<reference evidence="15 16" key="1">
    <citation type="submission" date="2016-03" db="EMBL/GenBank/DDBJ databases">
        <title>Draft genome sequence of Paenibacillus antarcticus CECT 5836.</title>
        <authorList>
            <person name="Shin S.-K."/>
            <person name="Yi H."/>
        </authorList>
    </citation>
    <scope>NUCLEOTIDE SEQUENCE [LARGE SCALE GENOMIC DNA]</scope>
    <source>
        <strain evidence="15 16">CECT 5836</strain>
    </source>
</reference>
<feature type="domain" description="Beta-galactosidase C-terminal" evidence="14">
    <location>
        <begin position="609"/>
        <end position="660"/>
    </location>
</feature>
<proteinExistence type="inferred from homology"/>
<keyword evidence="16" id="KW-1185">Reference proteome</keyword>
<sequence length="664" mass="75722">MLFGACYYPEHRTPSEWLTDTQYMKEAGLNALRIGEFAWKRFEPVAGSYTFLWLDQFIDIARQASIGIVLCTPMRTIPAWLMEKDHTLLIETAEGTRLEYASRYTFCINHPLLIESSTRLATAMAERYGHDSRILGWHLDNEIGDEPDCHCTICKTKWHQWLEEKYEDIHLLNEAWGTVFWGMEYDRFSQVVTPRVTKADYNPAFLQAWRQFRSDCNVNIAGLLAEAIRPHLCEHHQYVSTNNQMPWNNRTDNYDMAKHLDITGTNYYPGYGDQWSNVAFGLAANRSFKKSPFHVYELRNEGHSIIGAANNTPAPGELERLTLHTIANGADGVFYFPWKRFPFGSEQNHGAITDFSGRPTRIYEECKAIGAKLQLVAPSITGSHIVSEIAVLYHFQSRWHIEHESSWTGDNALYMKHTNKLYHTVRELGYNCDAIGVQGDFSAYKILLVPMLPIVDDALMEKLQEFTQSGGTLILHPLSGVKNTETSYYPERHHPRMISLLGAKATDTITTGSASGVQFQWNGTLYSSELFHEPIETISAQPMGHFTKQWFANTTAISVQAHDPGEAWFIATFAEASFYKDLIKHLSQRLGLAPLLGITPPKHLELSMRQHSDGNRYYFMINGSNEELLLTIPTQMNDIWNNEQVAGQFSMKPYSVRILTKCSS</sequence>
<dbReference type="AlphaFoldDB" id="A0A162MDL5"/>
<evidence type="ECO:0000256" key="11">
    <source>
        <dbReference type="PIRSR" id="PIRSR001084-3"/>
    </source>
</evidence>
<dbReference type="SUPFAM" id="SSF52317">
    <property type="entry name" value="Class I glutamine amidotransferase-like"/>
    <property type="match status" value="1"/>
</dbReference>
<dbReference type="InterPro" id="IPR003476">
    <property type="entry name" value="Glyco_hydro_42"/>
</dbReference>
<dbReference type="PANTHER" id="PTHR36447">
    <property type="entry name" value="BETA-GALACTOSIDASE GANA"/>
    <property type="match status" value="1"/>
</dbReference>
<gene>
    <name evidence="15" type="ORF">PBAT_20240</name>
</gene>
<dbReference type="OrthoDB" id="9800974at2"/>
<dbReference type="Proteomes" id="UP000077355">
    <property type="component" value="Unassembled WGS sequence"/>
</dbReference>
<dbReference type="PANTHER" id="PTHR36447:SF2">
    <property type="entry name" value="BETA-GALACTOSIDASE YESZ"/>
    <property type="match status" value="1"/>
</dbReference>
<comment type="caution">
    <text evidence="15">The sequence shown here is derived from an EMBL/GenBank/DDBJ whole genome shotgun (WGS) entry which is preliminary data.</text>
</comment>
<dbReference type="Gene3D" id="3.20.20.80">
    <property type="entry name" value="Glycosidases"/>
    <property type="match status" value="1"/>
</dbReference>
<keyword evidence="4 11" id="KW-0479">Metal-binding</keyword>
<evidence type="ECO:0000256" key="2">
    <source>
        <dbReference type="ARBA" id="ARBA00005940"/>
    </source>
</evidence>
<evidence type="ECO:0000256" key="9">
    <source>
        <dbReference type="PIRSR" id="PIRSR001084-1"/>
    </source>
</evidence>
<keyword evidence="5 8" id="KW-0378">Hydrolase</keyword>
<accession>A0A162MDL5</accession>
<dbReference type="RefSeq" id="WP_068652294.1">
    <property type="nucleotide sequence ID" value="NZ_CP043611.1"/>
</dbReference>
<evidence type="ECO:0000259" key="13">
    <source>
        <dbReference type="Pfam" id="PF08532"/>
    </source>
</evidence>
<feature type="binding site" evidence="10">
    <location>
        <position position="141"/>
    </location>
    <ligand>
        <name>substrate</name>
    </ligand>
</feature>
<dbReference type="GO" id="GO:0006012">
    <property type="term" value="P:galactose metabolic process"/>
    <property type="evidence" value="ECO:0007669"/>
    <property type="project" value="InterPro"/>
</dbReference>
<dbReference type="EC" id="3.2.1.23" evidence="3 8"/>
<dbReference type="InterPro" id="IPR013780">
    <property type="entry name" value="Glyco_hydro_b"/>
</dbReference>
<dbReference type="Gene3D" id="3.40.50.880">
    <property type="match status" value="1"/>
</dbReference>
<dbReference type="GO" id="GO:0004565">
    <property type="term" value="F:beta-galactosidase activity"/>
    <property type="evidence" value="ECO:0007669"/>
    <property type="project" value="UniProtKB-EC"/>
</dbReference>
<keyword evidence="7 8" id="KW-0326">Glycosidase</keyword>
<feature type="domain" description="Beta-galactosidase trimerisation" evidence="13">
    <location>
        <begin position="388"/>
        <end position="592"/>
    </location>
</feature>
<feature type="binding site" evidence="11">
    <location>
        <position position="151"/>
    </location>
    <ligand>
        <name>Zn(2+)</name>
        <dbReference type="ChEBI" id="CHEBI:29105"/>
    </ligand>
</feature>
<dbReference type="GO" id="GO:0046872">
    <property type="term" value="F:metal ion binding"/>
    <property type="evidence" value="ECO:0007669"/>
    <property type="project" value="UniProtKB-KW"/>
</dbReference>
<dbReference type="CDD" id="cd03143">
    <property type="entry name" value="A4_beta-galactosidase_middle_domain"/>
    <property type="match status" value="1"/>
</dbReference>
<dbReference type="InterPro" id="IPR017853">
    <property type="entry name" value="GH"/>
</dbReference>
<dbReference type="Pfam" id="PF08533">
    <property type="entry name" value="Glyco_hydro_42C"/>
    <property type="match status" value="1"/>
</dbReference>
<comment type="similarity">
    <text evidence="2 8">Belongs to the glycosyl hydrolase 42 family.</text>
</comment>
<feature type="binding site" evidence="11">
    <location>
        <position position="107"/>
    </location>
    <ligand>
        <name>Zn(2+)</name>
        <dbReference type="ChEBI" id="CHEBI:29105"/>
    </ligand>
</feature>
<dbReference type="Pfam" id="PF08532">
    <property type="entry name" value="Glyco_hydro_42M"/>
    <property type="match status" value="1"/>
</dbReference>
<dbReference type="InterPro" id="IPR013738">
    <property type="entry name" value="Beta_galactosidase_Trimer"/>
</dbReference>
<evidence type="ECO:0000256" key="10">
    <source>
        <dbReference type="PIRSR" id="PIRSR001084-2"/>
    </source>
</evidence>